<gene>
    <name evidence="1" type="ORF">ES288_A09G085200v1</name>
</gene>
<reference evidence="1 2" key="1">
    <citation type="submission" date="2019-06" db="EMBL/GenBank/DDBJ databases">
        <title>WGS assembly of Gossypium darwinii.</title>
        <authorList>
            <person name="Chen Z.J."/>
            <person name="Sreedasyam A."/>
            <person name="Ando A."/>
            <person name="Song Q."/>
            <person name="De L."/>
            <person name="Hulse-Kemp A."/>
            <person name="Ding M."/>
            <person name="Ye W."/>
            <person name="Kirkbride R."/>
            <person name="Jenkins J."/>
            <person name="Plott C."/>
            <person name="Lovell J."/>
            <person name="Lin Y.-M."/>
            <person name="Vaughn R."/>
            <person name="Liu B."/>
            <person name="Li W."/>
            <person name="Simpson S."/>
            <person name="Scheffler B."/>
            <person name="Saski C."/>
            <person name="Grover C."/>
            <person name="Hu G."/>
            <person name="Conover J."/>
            <person name="Carlson J."/>
            <person name="Shu S."/>
            <person name="Boston L."/>
            <person name="Williams M."/>
            <person name="Peterson D."/>
            <person name="Mcgee K."/>
            <person name="Jones D."/>
            <person name="Wendel J."/>
            <person name="Stelly D."/>
            <person name="Grimwood J."/>
            <person name="Schmutz J."/>
        </authorList>
    </citation>
    <scope>NUCLEOTIDE SEQUENCE [LARGE SCALE GENOMIC DNA]</scope>
    <source>
        <strain evidence="1">1808015.09</strain>
    </source>
</reference>
<evidence type="ECO:0000313" key="1">
    <source>
        <dbReference type="EMBL" id="TYH01757.1"/>
    </source>
</evidence>
<dbReference type="AlphaFoldDB" id="A0A5D2F6L8"/>
<accession>A0A5D2F6L8</accession>
<protein>
    <submittedName>
        <fullName evidence="1">Uncharacterized protein</fullName>
    </submittedName>
</protein>
<keyword evidence="2" id="KW-1185">Reference proteome</keyword>
<organism evidence="1 2">
    <name type="scientific">Gossypium darwinii</name>
    <name type="common">Darwin's cotton</name>
    <name type="synonym">Gossypium barbadense var. darwinii</name>
    <dbReference type="NCBI Taxonomy" id="34276"/>
    <lineage>
        <taxon>Eukaryota</taxon>
        <taxon>Viridiplantae</taxon>
        <taxon>Streptophyta</taxon>
        <taxon>Embryophyta</taxon>
        <taxon>Tracheophyta</taxon>
        <taxon>Spermatophyta</taxon>
        <taxon>Magnoliopsida</taxon>
        <taxon>eudicotyledons</taxon>
        <taxon>Gunneridae</taxon>
        <taxon>Pentapetalae</taxon>
        <taxon>rosids</taxon>
        <taxon>malvids</taxon>
        <taxon>Malvales</taxon>
        <taxon>Malvaceae</taxon>
        <taxon>Malvoideae</taxon>
        <taxon>Gossypium</taxon>
    </lineage>
</organism>
<sequence>MAFMNEKGLPMVARREEQVLKTWRCGGRTRAVHWQRRHERRSSC</sequence>
<proteinExistence type="predicted"/>
<name>A0A5D2F6L8_GOSDA</name>
<evidence type="ECO:0000313" key="2">
    <source>
        <dbReference type="Proteomes" id="UP000323506"/>
    </source>
</evidence>
<dbReference type="EMBL" id="CM017696">
    <property type="protein sequence ID" value="TYH01757.1"/>
    <property type="molecule type" value="Genomic_DNA"/>
</dbReference>
<dbReference type="Proteomes" id="UP000323506">
    <property type="component" value="Chromosome A09"/>
</dbReference>